<dbReference type="PANTHER" id="PTHR43776:SF7">
    <property type="entry name" value="D,D-DIPEPTIDE TRANSPORT ATP-BINDING PROTEIN DDPF-RELATED"/>
    <property type="match status" value="1"/>
</dbReference>
<dbReference type="NCBIfam" id="NF007739">
    <property type="entry name" value="PRK10419.1"/>
    <property type="match status" value="2"/>
</dbReference>
<comment type="similarity">
    <text evidence="1">Belongs to the ABC transporter superfamily.</text>
</comment>
<dbReference type="Pfam" id="PF00005">
    <property type="entry name" value="ABC_tran"/>
    <property type="match status" value="2"/>
</dbReference>
<keyword evidence="2" id="KW-0813">Transport</keyword>
<protein>
    <submittedName>
        <fullName evidence="6">ABC transporter ATP-binding protein</fullName>
    </submittedName>
</protein>
<evidence type="ECO:0000313" key="7">
    <source>
        <dbReference type="Proteomes" id="UP000638043"/>
    </source>
</evidence>
<sequence>MSEELLVDIRNLSVSFGAGSRRTTVVKDLSLQIAPGECVALVGESGSGKSVTARTLVGLTGHDAHVDAERIEFAGRELRGLPERAWRRIRGAEIGFVLQDALASLDALRTVGAEVAEPLRIHARLTRRERDAEVLRLLDAAGVPEPAIRARQRPHELSGGQRQRALIASAIAASPRLIIADEPTTALDATVAAQIIRLLGEVKADGRGLLLVSHDLAVVAALADRIAVMHNGVIVEEGPAHQVLTAALHPYTQDLLTAVPSMHPRGSTLSRGPAIDPAQLRRIAAPAREVGAGPVLEARAITKSFLGPDRAHRTAVDGVDLTVQPGTTLGIVGESGSGKTTTARILLGVETADSGEVRWKGTPWAELGPAARARARRSLQVVYQDPLASFDPRYTVGRVLDEALAAAGVARGSERVDRAEALLGLVRLPAAALSRRPIELSGGQRQRVAIARALAAGPEVIVCDEPVSALDVSVQAQVLDLLAALQEELGLTYVFISHDLGVVHHISDEVLVMKDGRVVERGETESIFRSPQHPYTKSLLAAVPRIAPANA</sequence>
<dbReference type="EMBL" id="BMMQ01000001">
    <property type="protein sequence ID" value="GGO60042.1"/>
    <property type="molecule type" value="Genomic_DNA"/>
</dbReference>
<dbReference type="PANTHER" id="PTHR43776">
    <property type="entry name" value="TRANSPORT ATP-BINDING PROTEIN"/>
    <property type="match status" value="1"/>
</dbReference>
<evidence type="ECO:0000259" key="5">
    <source>
        <dbReference type="PROSITE" id="PS50893"/>
    </source>
</evidence>
<proteinExistence type="inferred from homology"/>
<dbReference type="InterPro" id="IPR017871">
    <property type="entry name" value="ABC_transporter-like_CS"/>
</dbReference>
<feature type="domain" description="ABC transporter" evidence="5">
    <location>
        <begin position="296"/>
        <end position="540"/>
    </location>
</feature>
<dbReference type="InterPro" id="IPR003593">
    <property type="entry name" value="AAA+_ATPase"/>
</dbReference>
<dbReference type="SUPFAM" id="SSF52540">
    <property type="entry name" value="P-loop containing nucleoside triphosphate hydrolases"/>
    <property type="match status" value="2"/>
</dbReference>
<dbReference type="RefSeq" id="WP_188699756.1">
    <property type="nucleotide sequence ID" value="NZ_BMMQ01000001.1"/>
</dbReference>
<keyword evidence="4 6" id="KW-0067">ATP-binding</keyword>
<reference evidence="7" key="1">
    <citation type="journal article" date="2019" name="Int. J. Syst. Evol. Microbiol.">
        <title>The Global Catalogue of Microorganisms (GCM) 10K type strain sequencing project: providing services to taxonomists for standard genome sequencing and annotation.</title>
        <authorList>
            <consortium name="The Broad Institute Genomics Platform"/>
            <consortium name="The Broad Institute Genome Sequencing Center for Infectious Disease"/>
            <person name="Wu L."/>
            <person name="Ma J."/>
        </authorList>
    </citation>
    <scope>NUCLEOTIDE SEQUENCE [LARGE SCALE GENOMIC DNA]</scope>
    <source>
        <strain evidence="7">CGMCC 4.7181</strain>
    </source>
</reference>
<dbReference type="InterPro" id="IPR050319">
    <property type="entry name" value="ABC_transp_ATP-bind"/>
</dbReference>
<keyword evidence="3" id="KW-0547">Nucleotide-binding</keyword>
<accession>A0ABQ2N1M8</accession>
<gene>
    <name evidence="6" type="ORF">GCM10010910_04480</name>
</gene>
<name>A0ABQ2N1M8_9MICO</name>
<dbReference type="PROSITE" id="PS00211">
    <property type="entry name" value="ABC_TRANSPORTER_1"/>
    <property type="match status" value="2"/>
</dbReference>
<dbReference type="Gene3D" id="3.40.50.300">
    <property type="entry name" value="P-loop containing nucleotide triphosphate hydrolases"/>
    <property type="match status" value="2"/>
</dbReference>
<feature type="domain" description="ABC transporter" evidence="5">
    <location>
        <begin position="9"/>
        <end position="256"/>
    </location>
</feature>
<dbReference type="CDD" id="cd03257">
    <property type="entry name" value="ABC_NikE_OppD_transporters"/>
    <property type="match status" value="2"/>
</dbReference>
<dbReference type="InterPro" id="IPR013563">
    <property type="entry name" value="Oligopep_ABC_C"/>
</dbReference>
<comment type="caution">
    <text evidence="6">The sequence shown here is derived from an EMBL/GenBank/DDBJ whole genome shotgun (WGS) entry which is preliminary data.</text>
</comment>
<evidence type="ECO:0000256" key="3">
    <source>
        <dbReference type="ARBA" id="ARBA00022741"/>
    </source>
</evidence>
<organism evidence="6 7">
    <name type="scientific">Microbacterium nanhaiense</name>
    <dbReference type="NCBI Taxonomy" id="1301026"/>
    <lineage>
        <taxon>Bacteria</taxon>
        <taxon>Bacillati</taxon>
        <taxon>Actinomycetota</taxon>
        <taxon>Actinomycetes</taxon>
        <taxon>Micrococcales</taxon>
        <taxon>Microbacteriaceae</taxon>
        <taxon>Microbacterium</taxon>
    </lineage>
</organism>
<dbReference type="InterPro" id="IPR003439">
    <property type="entry name" value="ABC_transporter-like_ATP-bd"/>
</dbReference>
<evidence type="ECO:0000256" key="1">
    <source>
        <dbReference type="ARBA" id="ARBA00005417"/>
    </source>
</evidence>
<keyword evidence="7" id="KW-1185">Reference proteome</keyword>
<dbReference type="Proteomes" id="UP000638043">
    <property type="component" value="Unassembled WGS sequence"/>
</dbReference>
<evidence type="ECO:0000313" key="6">
    <source>
        <dbReference type="EMBL" id="GGO60042.1"/>
    </source>
</evidence>
<dbReference type="NCBIfam" id="NF008453">
    <property type="entry name" value="PRK11308.1"/>
    <property type="match status" value="2"/>
</dbReference>
<dbReference type="SMART" id="SM00382">
    <property type="entry name" value="AAA"/>
    <property type="match status" value="2"/>
</dbReference>
<evidence type="ECO:0000256" key="2">
    <source>
        <dbReference type="ARBA" id="ARBA00022448"/>
    </source>
</evidence>
<dbReference type="GO" id="GO:0005524">
    <property type="term" value="F:ATP binding"/>
    <property type="evidence" value="ECO:0007669"/>
    <property type="project" value="UniProtKB-KW"/>
</dbReference>
<dbReference type="Pfam" id="PF08352">
    <property type="entry name" value="oligo_HPY"/>
    <property type="match status" value="2"/>
</dbReference>
<dbReference type="InterPro" id="IPR027417">
    <property type="entry name" value="P-loop_NTPase"/>
</dbReference>
<evidence type="ECO:0000256" key="4">
    <source>
        <dbReference type="ARBA" id="ARBA00022840"/>
    </source>
</evidence>
<dbReference type="PROSITE" id="PS50893">
    <property type="entry name" value="ABC_TRANSPORTER_2"/>
    <property type="match status" value="2"/>
</dbReference>